<evidence type="ECO:0000313" key="9">
    <source>
        <dbReference type="Proteomes" id="UP000315983"/>
    </source>
</evidence>
<dbReference type="RefSeq" id="WP_018793198.1">
    <property type="nucleotide sequence ID" value="NZ_BOQM01000028.1"/>
</dbReference>
<feature type="active site" description="Acyl-thioester intermediate" evidence="4">
    <location>
        <position position="106"/>
    </location>
</feature>
<dbReference type="InterPro" id="IPR020616">
    <property type="entry name" value="Thiolase_N"/>
</dbReference>
<dbReference type="NCBIfam" id="NF005889">
    <property type="entry name" value="PRK07850.1"/>
    <property type="match status" value="1"/>
</dbReference>
<dbReference type="NCBIfam" id="TIGR01930">
    <property type="entry name" value="AcCoA-C-Actrans"/>
    <property type="match status" value="1"/>
</dbReference>
<sequence length="406" mass="42987">MPEDGHLDRGATLNALADRTPVIVAAARTPLGRRGGWLSGLKAVELLRHTILAVVDRAGVRPDDVEQVIAGCVTQSGEQSLNIARNAWLSTGHSPAVGCSTVDVSCGSAQQANHLVSALIAADAIDVGVACGVESMSRVPMGTNLYQGPGHYKTADYPWDDPPKAQFGGAERIAAREGITRVEADAFGVESQRRAARAWREGRFDREVVPITTPVPDDTGAPTGERHTVRRDEGLRPTTLAGLARLRPNIHGAVHTAGTTSQVSDGAAAVLWMSAQRARELGLTPRARLVGQVVTGADPYYLLDGPVVATRRVLDRVGMSLRDVDRYEVNEAFAAVVLNWVRAYDADVDRLNVNGGAIALGHPLGATGSRLIVTALHELERTGTETALVTMCCGGSLGTASLLQRL</sequence>
<comment type="caution">
    <text evidence="8">The sequence shown here is derived from an EMBL/GenBank/DDBJ whole genome shotgun (WGS) entry which is preliminary data.</text>
</comment>
<dbReference type="Pfam" id="PF02803">
    <property type="entry name" value="Thiolase_C"/>
    <property type="match status" value="1"/>
</dbReference>
<protein>
    <submittedName>
        <fullName evidence="8">Acetyl-CoA C-acetyltransferase</fullName>
    </submittedName>
</protein>
<dbReference type="PANTHER" id="PTHR43365">
    <property type="entry name" value="BLR7806 PROTEIN"/>
    <property type="match status" value="1"/>
</dbReference>
<dbReference type="GO" id="GO:0016747">
    <property type="term" value="F:acyltransferase activity, transferring groups other than amino-acyl groups"/>
    <property type="evidence" value="ECO:0007669"/>
    <property type="project" value="InterPro"/>
</dbReference>
<name>A0A542XT98_SALAC</name>
<dbReference type="Gene3D" id="3.40.47.10">
    <property type="match status" value="2"/>
</dbReference>
<dbReference type="CDD" id="cd00751">
    <property type="entry name" value="thiolase"/>
    <property type="match status" value="1"/>
</dbReference>
<dbReference type="Pfam" id="PF00108">
    <property type="entry name" value="Thiolase_N"/>
    <property type="match status" value="1"/>
</dbReference>
<dbReference type="InterPro" id="IPR016039">
    <property type="entry name" value="Thiolase-like"/>
</dbReference>
<feature type="domain" description="Thiolase N-terminal" evidence="6">
    <location>
        <begin position="22"/>
        <end position="275"/>
    </location>
</feature>
<keyword evidence="3 5" id="KW-0012">Acyltransferase</keyword>
<organism evidence="8 9">
    <name type="scientific">Salinispora arenicola</name>
    <dbReference type="NCBI Taxonomy" id="168697"/>
    <lineage>
        <taxon>Bacteria</taxon>
        <taxon>Bacillati</taxon>
        <taxon>Actinomycetota</taxon>
        <taxon>Actinomycetes</taxon>
        <taxon>Micromonosporales</taxon>
        <taxon>Micromonosporaceae</taxon>
        <taxon>Salinispora</taxon>
    </lineage>
</organism>
<reference evidence="8 9" key="1">
    <citation type="submission" date="2019-06" db="EMBL/GenBank/DDBJ databases">
        <title>Sequencing the genomes of 1000 actinobacteria strains.</title>
        <authorList>
            <person name="Klenk H.-P."/>
        </authorList>
    </citation>
    <scope>NUCLEOTIDE SEQUENCE [LARGE SCALE GENOMIC DNA]</scope>
    <source>
        <strain evidence="8 9">DSM 44819</strain>
    </source>
</reference>
<evidence type="ECO:0000256" key="4">
    <source>
        <dbReference type="PIRSR" id="PIRSR000429-1"/>
    </source>
</evidence>
<feature type="active site" description="Proton acceptor" evidence="4">
    <location>
        <position position="392"/>
    </location>
</feature>
<dbReference type="PANTHER" id="PTHR43365:SF1">
    <property type="entry name" value="ACETYL-COA C-ACYLTRANSFERASE"/>
    <property type="match status" value="1"/>
</dbReference>
<dbReference type="SUPFAM" id="SSF53901">
    <property type="entry name" value="Thiolase-like"/>
    <property type="match status" value="2"/>
</dbReference>
<evidence type="ECO:0000256" key="2">
    <source>
        <dbReference type="ARBA" id="ARBA00022679"/>
    </source>
</evidence>
<gene>
    <name evidence="8" type="ORF">FB564_4290</name>
</gene>
<evidence type="ECO:0000259" key="6">
    <source>
        <dbReference type="Pfam" id="PF00108"/>
    </source>
</evidence>
<dbReference type="InterPro" id="IPR020617">
    <property type="entry name" value="Thiolase_C"/>
</dbReference>
<feature type="active site" description="Proton acceptor" evidence="4">
    <location>
        <position position="362"/>
    </location>
</feature>
<evidence type="ECO:0000313" key="8">
    <source>
        <dbReference type="EMBL" id="TQL39068.1"/>
    </source>
</evidence>
<dbReference type="AlphaFoldDB" id="A0A542XT98"/>
<dbReference type="EMBL" id="VFOL01000001">
    <property type="protein sequence ID" value="TQL39068.1"/>
    <property type="molecule type" value="Genomic_DNA"/>
</dbReference>
<dbReference type="PROSITE" id="PS00737">
    <property type="entry name" value="THIOLASE_2"/>
    <property type="match status" value="1"/>
</dbReference>
<accession>A0A542XT98</accession>
<proteinExistence type="inferred from homology"/>
<comment type="similarity">
    <text evidence="1 5">Belongs to the thiolase-like superfamily. Thiolase family.</text>
</comment>
<evidence type="ECO:0000259" key="7">
    <source>
        <dbReference type="Pfam" id="PF02803"/>
    </source>
</evidence>
<dbReference type="InterPro" id="IPR020613">
    <property type="entry name" value="Thiolase_CS"/>
</dbReference>
<dbReference type="PIRSF" id="PIRSF000429">
    <property type="entry name" value="Ac-CoA_Ac_transf"/>
    <property type="match status" value="1"/>
</dbReference>
<dbReference type="InterPro" id="IPR002155">
    <property type="entry name" value="Thiolase"/>
</dbReference>
<dbReference type="Proteomes" id="UP000315983">
    <property type="component" value="Unassembled WGS sequence"/>
</dbReference>
<dbReference type="GeneID" id="93773443"/>
<evidence type="ECO:0000256" key="3">
    <source>
        <dbReference type="ARBA" id="ARBA00023315"/>
    </source>
</evidence>
<keyword evidence="2 5" id="KW-0808">Transferase</keyword>
<feature type="domain" description="Thiolase C-terminal" evidence="7">
    <location>
        <begin position="284"/>
        <end position="404"/>
    </location>
</feature>
<evidence type="ECO:0000256" key="5">
    <source>
        <dbReference type="RuleBase" id="RU003557"/>
    </source>
</evidence>
<evidence type="ECO:0000256" key="1">
    <source>
        <dbReference type="ARBA" id="ARBA00010982"/>
    </source>
</evidence>